<evidence type="ECO:0000256" key="5">
    <source>
        <dbReference type="ARBA" id="ARBA00004613"/>
    </source>
</evidence>
<feature type="compositionally biased region" description="Low complexity" evidence="32">
    <location>
        <begin position="95"/>
        <end position="109"/>
    </location>
</feature>
<keyword evidence="15" id="KW-0732">Signal</keyword>
<evidence type="ECO:0000259" key="33">
    <source>
        <dbReference type="Pfam" id="PF00061"/>
    </source>
</evidence>
<feature type="region of interest" description="Disordered" evidence="32">
    <location>
        <begin position="238"/>
        <end position="388"/>
    </location>
</feature>
<keyword evidence="25" id="KW-0539">Nucleus</keyword>
<protein>
    <recommendedName>
        <fullName evidence="28">Prostaglandin-H2 D-isomerase</fullName>
        <ecNumber evidence="27">5.3.99.2</ecNumber>
    </recommendedName>
    <alternativeName>
        <fullName evidence="31">Glutathione-independent PGD synthase</fullName>
    </alternativeName>
    <alternativeName>
        <fullName evidence="30">Lipocalin-type prostaglandin-D synthase</fullName>
    </alternativeName>
    <alternativeName>
        <fullName evidence="29">Prostaglandin-D2 synthase</fullName>
    </alternativeName>
</protein>
<keyword evidence="23" id="KW-0325">Glycoprotein</keyword>
<dbReference type="GO" id="GO:0004667">
    <property type="term" value="F:prostaglandin-D synthase activity"/>
    <property type="evidence" value="ECO:0007669"/>
    <property type="project" value="UniProtKB-EC"/>
</dbReference>
<dbReference type="GO" id="GO:0036094">
    <property type="term" value="F:small molecule binding"/>
    <property type="evidence" value="ECO:0007669"/>
    <property type="project" value="InterPro"/>
</dbReference>
<feature type="compositionally biased region" description="Basic and acidic residues" evidence="32">
    <location>
        <begin position="343"/>
        <end position="352"/>
    </location>
</feature>
<evidence type="ECO:0000256" key="26">
    <source>
        <dbReference type="ARBA" id="ARBA00023698"/>
    </source>
</evidence>
<evidence type="ECO:0000256" key="13">
    <source>
        <dbReference type="ARBA" id="ARBA00022585"/>
    </source>
</evidence>
<evidence type="ECO:0000256" key="1">
    <source>
        <dbReference type="ARBA" id="ARBA00004126"/>
    </source>
</evidence>
<feature type="compositionally biased region" description="Pro residues" evidence="32">
    <location>
        <begin position="66"/>
        <end position="81"/>
    </location>
</feature>
<dbReference type="InterPro" id="IPR000566">
    <property type="entry name" value="Lipocln_cytosolic_FA-bd_dom"/>
</dbReference>
<evidence type="ECO:0000256" key="9">
    <source>
        <dbReference type="ARBA" id="ARBA00022490"/>
    </source>
</evidence>
<dbReference type="GO" id="GO:0001516">
    <property type="term" value="P:prostaglandin biosynthetic process"/>
    <property type="evidence" value="ECO:0007669"/>
    <property type="project" value="UniProtKB-KW"/>
</dbReference>
<evidence type="ECO:0000256" key="12">
    <source>
        <dbReference type="ARBA" id="ARBA00022525"/>
    </source>
</evidence>
<comment type="catalytic activity">
    <reaction evidence="26">
        <text>prostaglandin H2 = prostaglandin D2</text>
        <dbReference type="Rhea" id="RHEA:10600"/>
        <dbReference type="ChEBI" id="CHEBI:57405"/>
        <dbReference type="ChEBI" id="CHEBI:57406"/>
        <dbReference type="EC" id="5.3.99.2"/>
    </reaction>
</comment>
<keyword evidence="10" id="KW-0644">Prostaglandin metabolism</keyword>
<evidence type="ECO:0000256" key="28">
    <source>
        <dbReference type="ARBA" id="ARBA00023891"/>
    </source>
</evidence>
<proteinExistence type="inferred from homology"/>
<evidence type="ECO:0000256" key="11">
    <source>
        <dbReference type="ARBA" id="ARBA00022516"/>
    </source>
</evidence>
<dbReference type="Gene3D" id="2.40.128.20">
    <property type="match status" value="1"/>
</dbReference>
<keyword evidence="14" id="KW-0467">Mast cell degranulation</keyword>
<keyword evidence="13" id="KW-0643">Prostaglandin biosynthesis</keyword>
<keyword evidence="9" id="KW-0963">Cytoplasm</keyword>
<evidence type="ECO:0000256" key="20">
    <source>
        <dbReference type="ARBA" id="ARBA00023136"/>
    </source>
</evidence>
<evidence type="ECO:0000256" key="8">
    <source>
        <dbReference type="ARBA" id="ARBA00022448"/>
    </source>
</evidence>
<evidence type="ECO:0000256" key="22">
    <source>
        <dbReference type="ARBA" id="ARBA00023160"/>
    </source>
</evidence>
<dbReference type="AlphaFoldDB" id="A0A4X1SDJ4"/>
<keyword evidence="22" id="KW-0275">Fatty acid biosynthesis</keyword>
<dbReference type="GO" id="GO:0048471">
    <property type="term" value="C:perinuclear region of cytoplasm"/>
    <property type="evidence" value="ECO:0007669"/>
    <property type="project" value="UniProtKB-SubCell"/>
</dbReference>
<feature type="compositionally biased region" description="Low complexity" evidence="32">
    <location>
        <begin position="264"/>
        <end position="298"/>
    </location>
</feature>
<dbReference type="EC" id="5.3.99.2" evidence="27"/>
<reference evidence="34" key="2">
    <citation type="submission" date="2025-08" db="UniProtKB">
        <authorList>
            <consortium name="Ensembl"/>
        </authorList>
    </citation>
    <scope>IDENTIFICATION</scope>
</reference>
<keyword evidence="11" id="KW-0444">Lipid biosynthesis</keyword>
<comment type="similarity">
    <text evidence="6">Belongs to the calycin superfamily. Lipocalin family.</text>
</comment>
<name>A0A4X1SDJ4_PIG</name>
<dbReference type="GO" id="GO:0005576">
    <property type="term" value="C:extracellular region"/>
    <property type="evidence" value="ECO:0007669"/>
    <property type="project" value="UniProtKB-SubCell"/>
</dbReference>
<evidence type="ECO:0000256" key="24">
    <source>
        <dbReference type="ARBA" id="ARBA00023235"/>
    </source>
</evidence>
<dbReference type="Ensembl" id="ENSSSCT00070000052.1">
    <property type="protein sequence ID" value="ENSSSCP00070000049.1"/>
    <property type="gene ID" value="ENSSSCG00070000034.1"/>
</dbReference>
<organism evidence="34 35">
    <name type="scientific">Sus scrofa</name>
    <name type="common">Pig</name>
    <dbReference type="NCBI Taxonomy" id="9823"/>
    <lineage>
        <taxon>Eukaryota</taxon>
        <taxon>Metazoa</taxon>
        <taxon>Chordata</taxon>
        <taxon>Craniata</taxon>
        <taxon>Vertebrata</taxon>
        <taxon>Euteleostomi</taxon>
        <taxon>Mammalia</taxon>
        <taxon>Eutheria</taxon>
        <taxon>Laurasiatheria</taxon>
        <taxon>Artiodactyla</taxon>
        <taxon>Suina</taxon>
        <taxon>Suidae</taxon>
        <taxon>Sus</taxon>
    </lineage>
</organism>
<evidence type="ECO:0000256" key="7">
    <source>
        <dbReference type="ARBA" id="ARBA00011245"/>
    </source>
</evidence>
<feature type="region of interest" description="Disordered" evidence="32">
    <location>
        <begin position="402"/>
        <end position="480"/>
    </location>
</feature>
<feature type="compositionally biased region" description="Polar residues" evidence="32">
    <location>
        <begin position="422"/>
        <end position="436"/>
    </location>
</feature>
<evidence type="ECO:0000313" key="34">
    <source>
        <dbReference type="Ensembl" id="ENSSSCP00070000049.1"/>
    </source>
</evidence>
<evidence type="ECO:0000256" key="14">
    <source>
        <dbReference type="ARBA" id="ARBA00022675"/>
    </source>
</evidence>
<evidence type="ECO:0000256" key="3">
    <source>
        <dbReference type="ARBA" id="ARBA00004555"/>
    </source>
</evidence>
<feature type="domain" description="Lipocalin/cytosolic fatty-acid binding" evidence="33">
    <location>
        <begin position="122"/>
        <end position="231"/>
    </location>
</feature>
<reference evidence="34 35" key="1">
    <citation type="submission" date="2017-08" db="EMBL/GenBank/DDBJ databases">
        <title>USMARCv1.0.</title>
        <authorList>
            <person name="Hannum G.I."/>
            <person name="Koren S."/>
            <person name="Schroeder S.G."/>
            <person name="Chin S.C."/>
            <person name="Nonneman D.J."/>
            <person name="Becker S.A."/>
            <person name="Rosen B.D."/>
            <person name="Bickhart D.M."/>
            <person name="Putnam N.H."/>
            <person name="Green R.E."/>
            <person name="Tuggle C.K."/>
            <person name="Liu H."/>
            <person name="Rohrer G.A."/>
            <person name="Warr A."/>
            <person name="Hall R."/>
            <person name="Kim K."/>
            <person name="Hume D.A."/>
            <person name="Talbot R."/>
            <person name="Chow W."/>
            <person name="Howe K."/>
            <person name="Schwartz A.S."/>
            <person name="Watson M."/>
            <person name="Archibald A.L."/>
            <person name="Phillippy A.M."/>
            <person name="Smith T.P.L."/>
        </authorList>
    </citation>
    <scope>NUCLEOTIDE SEQUENCE [LARGE SCALE GENOMIC DNA]</scope>
</reference>
<evidence type="ECO:0000256" key="4">
    <source>
        <dbReference type="ARBA" id="ARBA00004556"/>
    </source>
</evidence>
<comment type="subcellular location">
    <subcellularLocation>
        <location evidence="4">Cytoplasm</location>
        <location evidence="4">Perinuclear region</location>
    </subcellularLocation>
    <subcellularLocation>
        <location evidence="3">Golgi apparatus</location>
    </subcellularLocation>
    <subcellularLocation>
        <location evidence="1">Nucleus membrane</location>
    </subcellularLocation>
    <subcellularLocation>
        <location evidence="2">Rough endoplasmic reticulum</location>
    </subcellularLocation>
    <subcellularLocation>
        <location evidence="5">Secreted</location>
    </subcellularLocation>
</comment>
<keyword evidence="12" id="KW-0964">Secreted</keyword>
<sequence length="480" mass="50502">MKTRVTVCPPSLTRCGYSPTSSHHPGNEAGAPRPGPRTHLLAAGRRAPPPRAHKAGARSRSGTSSPAPPRPLLPAPPPPPGTAAGAPSWHGRPRGLGPRARGGARPEGPGRQGRGRSPQFLGRWFTSGLASNSSWFLEKKKVLSMCKSLVAPAPDGGFNLTSTFLRKDQCVTRTLMLRPAGPPGCYSYTSPHGGSNLEVSVVETDYKNYALLHTESGPSPGPAFRMATLYSTCASPGPAAWPAPTSRAEGRRGTGGVGIPTPAPGQRLLLPAQAAARPRGPRSGRSSPPSPRRGASQRTALSSCRATVRGRQSGWEGIRRQTDRLQIPGRPRAAVLSGQTAHWPEHGLRRGGSESLPGAHGLQPPGRAQEDTPPGDIPPGSPSTCRPRVSTQDTWVLGLEGAGTRNRTHGAGCPRGHRDTSHTGVQTRPTAMTSLGQGVCSGPRWGQDPLSVGRSRAWTRGGSDGLWWQFSDQPRRSPGL</sequence>
<evidence type="ECO:0000313" key="35">
    <source>
        <dbReference type="Proteomes" id="UP000314985"/>
    </source>
</evidence>
<evidence type="ECO:0000256" key="17">
    <source>
        <dbReference type="ARBA" id="ARBA00022832"/>
    </source>
</evidence>
<evidence type="ECO:0000256" key="16">
    <source>
        <dbReference type="ARBA" id="ARBA00022824"/>
    </source>
</evidence>
<evidence type="ECO:0000256" key="6">
    <source>
        <dbReference type="ARBA" id="ARBA00006889"/>
    </source>
</evidence>
<evidence type="ECO:0000256" key="32">
    <source>
        <dbReference type="SAM" id="MobiDB-lite"/>
    </source>
</evidence>
<keyword evidence="17" id="KW-0276">Fatty acid metabolism</keyword>
<dbReference type="PANTHER" id="PTHR11430:SF86">
    <property type="entry name" value="PROSTAGLANDIN-H2 D-ISOMERASE"/>
    <property type="match status" value="1"/>
</dbReference>
<evidence type="ECO:0000256" key="23">
    <source>
        <dbReference type="ARBA" id="ARBA00023180"/>
    </source>
</evidence>
<dbReference type="SUPFAM" id="SSF50814">
    <property type="entry name" value="Lipocalins"/>
    <property type="match status" value="1"/>
</dbReference>
<keyword evidence="8" id="KW-0813">Transport</keyword>
<feature type="region of interest" description="Disordered" evidence="32">
    <location>
        <begin position="1"/>
        <end position="120"/>
    </location>
</feature>
<evidence type="ECO:0000256" key="29">
    <source>
        <dbReference type="ARBA" id="ARBA00030654"/>
    </source>
</evidence>
<dbReference type="GO" id="GO:0005794">
    <property type="term" value="C:Golgi apparatus"/>
    <property type="evidence" value="ECO:0007669"/>
    <property type="project" value="UniProtKB-SubCell"/>
</dbReference>
<dbReference type="Proteomes" id="UP000314985">
    <property type="component" value="Chromosome 1"/>
</dbReference>
<evidence type="ECO:0000256" key="2">
    <source>
        <dbReference type="ARBA" id="ARBA00004427"/>
    </source>
</evidence>
<dbReference type="Pfam" id="PF00061">
    <property type="entry name" value="Lipocalin"/>
    <property type="match status" value="1"/>
</dbReference>
<evidence type="ECO:0000256" key="10">
    <source>
        <dbReference type="ARBA" id="ARBA00022501"/>
    </source>
</evidence>
<evidence type="ECO:0000256" key="15">
    <source>
        <dbReference type="ARBA" id="ARBA00022729"/>
    </source>
</evidence>
<keyword evidence="19" id="KW-0443">Lipid metabolism</keyword>
<evidence type="ECO:0000256" key="25">
    <source>
        <dbReference type="ARBA" id="ARBA00023242"/>
    </source>
</evidence>
<evidence type="ECO:0000256" key="21">
    <source>
        <dbReference type="ARBA" id="ARBA00023157"/>
    </source>
</evidence>
<evidence type="ECO:0000256" key="31">
    <source>
        <dbReference type="ARBA" id="ARBA00032350"/>
    </source>
</evidence>
<dbReference type="GO" id="GO:0043303">
    <property type="term" value="P:mast cell degranulation"/>
    <property type="evidence" value="ECO:0007669"/>
    <property type="project" value="UniProtKB-KW"/>
</dbReference>
<keyword evidence="18" id="KW-0333">Golgi apparatus</keyword>
<evidence type="ECO:0000256" key="18">
    <source>
        <dbReference type="ARBA" id="ARBA00023034"/>
    </source>
</evidence>
<dbReference type="PRINTS" id="PR01254">
    <property type="entry name" value="PGNDSYNTHASE"/>
</dbReference>
<dbReference type="GO" id="GO:0005791">
    <property type="term" value="C:rough endoplasmic reticulum"/>
    <property type="evidence" value="ECO:0007669"/>
    <property type="project" value="UniProtKB-SubCell"/>
</dbReference>
<dbReference type="PANTHER" id="PTHR11430">
    <property type="entry name" value="LIPOCALIN"/>
    <property type="match status" value="1"/>
</dbReference>
<keyword evidence="20" id="KW-0472">Membrane</keyword>
<comment type="subunit">
    <text evidence="7">Monomer.</text>
</comment>
<dbReference type="InterPro" id="IPR002345">
    <property type="entry name" value="Lipocalin"/>
</dbReference>
<accession>A0A4X1SDJ4</accession>
<dbReference type="GO" id="GO:0031965">
    <property type="term" value="C:nuclear membrane"/>
    <property type="evidence" value="ECO:0007669"/>
    <property type="project" value="UniProtKB-SubCell"/>
</dbReference>
<evidence type="ECO:0000256" key="30">
    <source>
        <dbReference type="ARBA" id="ARBA00031917"/>
    </source>
</evidence>
<keyword evidence="24" id="KW-0413">Isomerase</keyword>
<evidence type="ECO:0000256" key="27">
    <source>
        <dbReference type="ARBA" id="ARBA00023799"/>
    </source>
</evidence>
<keyword evidence="16" id="KW-0256">Endoplasmic reticulum</keyword>
<keyword evidence="21" id="KW-1015">Disulfide bond</keyword>
<dbReference type="InterPro" id="IPR012674">
    <property type="entry name" value="Calycin"/>
</dbReference>
<evidence type="ECO:0000256" key="19">
    <source>
        <dbReference type="ARBA" id="ARBA00023098"/>
    </source>
</evidence>